<sequence length="161" mass="17168">MPSPVPDSDPFRVTIALPDLDRTLRLAARLAPLGRAGDCVALWGDLGAGKTEFARGWLRAAGVTEEVPSPTFALVQPYETALGPISHFDLYRLEGPGDVDEVGFEAALDEGLVLVEWPDRLGHRLPAERLDIELTLDPAGGRQAVLTGHGGWAARLATVAP</sequence>
<keyword evidence="12" id="KW-1185">Reference proteome</keyword>
<keyword evidence="7" id="KW-0547">Nucleotide-binding</keyword>
<dbReference type="InterPro" id="IPR027417">
    <property type="entry name" value="P-loop_NTPase"/>
</dbReference>
<evidence type="ECO:0000256" key="2">
    <source>
        <dbReference type="ARBA" id="ARBA00007599"/>
    </source>
</evidence>
<name>A0A418VU29_9PROT</name>
<proteinExistence type="inferred from homology"/>
<dbReference type="GO" id="GO:0016740">
    <property type="term" value="F:transferase activity"/>
    <property type="evidence" value="ECO:0007669"/>
    <property type="project" value="UniProtKB-KW"/>
</dbReference>
<reference evidence="11 12" key="1">
    <citation type="submission" date="2018-09" db="EMBL/GenBank/DDBJ databases">
        <authorList>
            <person name="Zhu H."/>
        </authorList>
    </citation>
    <scope>NUCLEOTIDE SEQUENCE [LARGE SCALE GENOMIC DNA]</scope>
    <source>
        <strain evidence="11 12">K1W22B-8</strain>
    </source>
</reference>
<dbReference type="Proteomes" id="UP000284605">
    <property type="component" value="Unassembled WGS sequence"/>
</dbReference>
<evidence type="ECO:0000313" key="12">
    <source>
        <dbReference type="Proteomes" id="UP000284605"/>
    </source>
</evidence>
<keyword evidence="8" id="KW-0067">ATP-binding</keyword>
<dbReference type="GO" id="GO:0005737">
    <property type="term" value="C:cytoplasm"/>
    <property type="evidence" value="ECO:0007669"/>
    <property type="project" value="UniProtKB-SubCell"/>
</dbReference>
<dbReference type="GO" id="GO:0046872">
    <property type="term" value="F:metal ion binding"/>
    <property type="evidence" value="ECO:0007669"/>
    <property type="project" value="UniProtKB-KW"/>
</dbReference>
<evidence type="ECO:0000313" key="11">
    <source>
        <dbReference type="EMBL" id="RJF80662.1"/>
    </source>
</evidence>
<comment type="caution">
    <text evidence="11">The sequence shown here is derived from an EMBL/GenBank/DDBJ whole genome shotgun (WGS) entry which is preliminary data.</text>
</comment>
<dbReference type="EMBL" id="QYUK01000016">
    <property type="protein sequence ID" value="RJF80662.1"/>
    <property type="molecule type" value="Genomic_DNA"/>
</dbReference>
<dbReference type="SUPFAM" id="SSF52540">
    <property type="entry name" value="P-loop containing nucleoside triphosphate hydrolases"/>
    <property type="match status" value="1"/>
</dbReference>
<protein>
    <recommendedName>
        <fullName evidence="3">tRNA threonylcarbamoyladenosine biosynthesis protein TsaE</fullName>
    </recommendedName>
    <alternativeName>
        <fullName evidence="10">t(6)A37 threonylcarbamoyladenosine biosynthesis protein TsaE</fullName>
    </alternativeName>
</protein>
<gene>
    <name evidence="11" type="primary">tsaE</name>
    <name evidence="11" type="ORF">D3874_26530</name>
</gene>
<keyword evidence="9" id="KW-0460">Magnesium</keyword>
<evidence type="ECO:0000256" key="7">
    <source>
        <dbReference type="ARBA" id="ARBA00022741"/>
    </source>
</evidence>
<dbReference type="GO" id="GO:0002949">
    <property type="term" value="P:tRNA threonylcarbamoyladenosine modification"/>
    <property type="evidence" value="ECO:0007669"/>
    <property type="project" value="InterPro"/>
</dbReference>
<evidence type="ECO:0000256" key="6">
    <source>
        <dbReference type="ARBA" id="ARBA00022723"/>
    </source>
</evidence>
<evidence type="ECO:0000256" key="8">
    <source>
        <dbReference type="ARBA" id="ARBA00022840"/>
    </source>
</evidence>
<dbReference type="Gene3D" id="3.40.50.300">
    <property type="entry name" value="P-loop containing nucleotide triphosphate hydrolases"/>
    <property type="match status" value="1"/>
</dbReference>
<evidence type="ECO:0000256" key="10">
    <source>
        <dbReference type="ARBA" id="ARBA00032441"/>
    </source>
</evidence>
<evidence type="ECO:0000256" key="9">
    <source>
        <dbReference type="ARBA" id="ARBA00022842"/>
    </source>
</evidence>
<keyword evidence="6" id="KW-0479">Metal-binding</keyword>
<evidence type="ECO:0000256" key="3">
    <source>
        <dbReference type="ARBA" id="ARBA00019010"/>
    </source>
</evidence>
<dbReference type="PANTHER" id="PTHR33540:SF2">
    <property type="entry name" value="TRNA THREONYLCARBAMOYLADENOSINE BIOSYNTHESIS PROTEIN TSAE"/>
    <property type="match status" value="1"/>
</dbReference>
<comment type="subcellular location">
    <subcellularLocation>
        <location evidence="1">Cytoplasm</location>
    </subcellularLocation>
</comment>
<dbReference type="GO" id="GO:0005524">
    <property type="term" value="F:ATP binding"/>
    <property type="evidence" value="ECO:0007669"/>
    <property type="project" value="UniProtKB-KW"/>
</dbReference>
<organism evidence="11 12">
    <name type="scientific">Oleomonas cavernae</name>
    <dbReference type="NCBI Taxonomy" id="2320859"/>
    <lineage>
        <taxon>Bacteria</taxon>
        <taxon>Pseudomonadati</taxon>
        <taxon>Pseudomonadota</taxon>
        <taxon>Alphaproteobacteria</taxon>
        <taxon>Acetobacterales</taxon>
        <taxon>Acetobacteraceae</taxon>
        <taxon>Oleomonas</taxon>
    </lineage>
</organism>
<keyword evidence="11" id="KW-0808">Transferase</keyword>
<evidence type="ECO:0000256" key="4">
    <source>
        <dbReference type="ARBA" id="ARBA00022490"/>
    </source>
</evidence>
<keyword evidence="5" id="KW-0819">tRNA processing</keyword>
<dbReference type="OrthoDB" id="9800307at2"/>
<dbReference type="AlphaFoldDB" id="A0A418VU29"/>
<accession>A0A418VU29</accession>
<evidence type="ECO:0000256" key="5">
    <source>
        <dbReference type="ARBA" id="ARBA00022694"/>
    </source>
</evidence>
<dbReference type="InterPro" id="IPR003442">
    <property type="entry name" value="T6A_TsaE"/>
</dbReference>
<dbReference type="Pfam" id="PF02367">
    <property type="entry name" value="TsaE"/>
    <property type="match status" value="1"/>
</dbReference>
<dbReference type="PANTHER" id="PTHR33540">
    <property type="entry name" value="TRNA THREONYLCARBAMOYLADENOSINE BIOSYNTHESIS PROTEIN TSAE"/>
    <property type="match status" value="1"/>
</dbReference>
<keyword evidence="4" id="KW-0963">Cytoplasm</keyword>
<comment type="similarity">
    <text evidence="2">Belongs to the TsaE family.</text>
</comment>
<dbReference type="NCBIfam" id="TIGR00150">
    <property type="entry name" value="T6A_YjeE"/>
    <property type="match status" value="1"/>
</dbReference>
<evidence type="ECO:0000256" key="1">
    <source>
        <dbReference type="ARBA" id="ARBA00004496"/>
    </source>
</evidence>